<feature type="compositionally biased region" description="Polar residues" evidence="7">
    <location>
        <begin position="84"/>
        <end position="125"/>
    </location>
</feature>
<comment type="subunit">
    <text evidence="6">SEC16A and SEC16B are each present in multiple copies in a heteromeric complex.</text>
</comment>
<feature type="compositionally biased region" description="Polar residues" evidence="7">
    <location>
        <begin position="250"/>
        <end position="281"/>
    </location>
</feature>
<comment type="similarity">
    <text evidence="2 6">Belongs to the SEC16 family.</text>
</comment>
<keyword evidence="6" id="KW-0472">Membrane</keyword>
<evidence type="ECO:0000256" key="6">
    <source>
        <dbReference type="RuleBase" id="RU364101"/>
    </source>
</evidence>
<dbReference type="PANTHER" id="PTHR13402">
    <property type="entry name" value="RGPR-RELATED"/>
    <property type="match status" value="1"/>
</dbReference>
<feature type="compositionally biased region" description="Basic and acidic residues" evidence="7">
    <location>
        <begin position="146"/>
        <end position="159"/>
    </location>
</feature>
<keyword evidence="11" id="KW-1185">Reference proteome</keyword>
<protein>
    <recommendedName>
        <fullName evidence="6">Protein transport protein sec16</fullName>
    </recommendedName>
</protein>
<feature type="compositionally biased region" description="Pro residues" evidence="7">
    <location>
        <begin position="1"/>
        <end position="19"/>
    </location>
</feature>
<feature type="compositionally biased region" description="Basic and acidic residues" evidence="7">
    <location>
        <begin position="2205"/>
        <end position="2218"/>
    </location>
</feature>
<keyword evidence="6" id="KW-0333">Golgi apparatus</keyword>
<dbReference type="EMBL" id="JAHFZB010000015">
    <property type="protein sequence ID" value="KAK6481053.1"/>
    <property type="molecule type" value="Genomic_DNA"/>
</dbReference>
<reference evidence="10 11" key="1">
    <citation type="submission" date="2021-05" db="EMBL/GenBank/DDBJ databases">
        <authorList>
            <person name="Zahm M."/>
            <person name="Klopp C."/>
            <person name="Cabau C."/>
            <person name="Kuhl H."/>
            <person name="Suciu R."/>
            <person name="Ciorpac M."/>
            <person name="Holostenco D."/>
            <person name="Gessner J."/>
            <person name="Wuertz S."/>
            <person name="Hohne C."/>
            <person name="Stock M."/>
            <person name="Gislard M."/>
            <person name="Lluch J."/>
            <person name="Milhes M."/>
            <person name="Lampietro C."/>
            <person name="Lopez Roques C."/>
            <person name="Donnadieu C."/>
            <person name="Du K."/>
            <person name="Schartl M."/>
            <person name="Guiguen Y."/>
        </authorList>
    </citation>
    <scope>NUCLEOTIDE SEQUENCE [LARGE SCALE GENOMIC DNA]</scope>
    <source>
        <strain evidence="10">Hh-F2</strain>
        <tissue evidence="10">Blood</tissue>
    </source>
</reference>
<feature type="compositionally biased region" description="Low complexity" evidence="7">
    <location>
        <begin position="1171"/>
        <end position="1186"/>
    </location>
</feature>
<dbReference type="Proteomes" id="UP001369086">
    <property type="component" value="Unassembled WGS sequence"/>
</dbReference>
<evidence type="ECO:0000259" key="8">
    <source>
        <dbReference type="Pfam" id="PF12931"/>
    </source>
</evidence>
<feature type="region of interest" description="Disordered" evidence="7">
    <location>
        <begin position="234"/>
        <end position="317"/>
    </location>
</feature>
<feature type="compositionally biased region" description="Polar residues" evidence="7">
    <location>
        <begin position="2371"/>
        <end position="2382"/>
    </location>
</feature>
<dbReference type="Pfam" id="PF12932">
    <property type="entry name" value="Sec16"/>
    <property type="match status" value="1"/>
</dbReference>
<keyword evidence="5 6" id="KW-0931">ER-Golgi transport</keyword>
<feature type="compositionally biased region" description="Pro residues" evidence="7">
    <location>
        <begin position="65"/>
        <end position="82"/>
    </location>
</feature>
<evidence type="ECO:0000256" key="4">
    <source>
        <dbReference type="ARBA" id="ARBA00022824"/>
    </source>
</evidence>
<feature type="compositionally biased region" description="Polar residues" evidence="7">
    <location>
        <begin position="1282"/>
        <end position="1298"/>
    </location>
</feature>
<feature type="compositionally biased region" description="Low complexity" evidence="7">
    <location>
        <begin position="536"/>
        <end position="556"/>
    </location>
</feature>
<dbReference type="Gene3D" id="1.25.40.1030">
    <property type="match status" value="1"/>
</dbReference>
<feature type="region of interest" description="Disordered" evidence="7">
    <location>
        <begin position="495"/>
        <end position="559"/>
    </location>
</feature>
<feature type="domain" description="Sec16 central conserved" evidence="9">
    <location>
        <begin position="1514"/>
        <end position="1608"/>
    </location>
</feature>
<comment type="function">
    <text evidence="6">Plays a role in the organization of the endoplasmic reticulum exit sites (ERES), also known as transitional endoplasmic reticulum (tER). Required for secretory cargo traffic from the endoplasmic reticulum to the Golgi apparatus.</text>
</comment>
<name>A0ABR0Z889_HUSHU</name>
<dbReference type="PANTHER" id="PTHR13402:SF13">
    <property type="entry name" value="PROTEIN TRANSPORT PROTEIN SEC16A"/>
    <property type="match status" value="1"/>
</dbReference>
<evidence type="ECO:0000256" key="2">
    <source>
        <dbReference type="ARBA" id="ARBA00005927"/>
    </source>
</evidence>
<keyword evidence="3 6" id="KW-0813">Transport</keyword>
<comment type="caution">
    <text evidence="10">The sequence shown here is derived from an EMBL/GenBank/DDBJ whole genome shotgun (WGS) entry which is preliminary data.</text>
</comment>
<feature type="region of interest" description="Disordered" evidence="7">
    <location>
        <begin position="710"/>
        <end position="729"/>
    </location>
</feature>
<feature type="compositionally biased region" description="Low complexity" evidence="7">
    <location>
        <begin position="1118"/>
        <end position="1129"/>
    </location>
</feature>
<evidence type="ECO:0000256" key="1">
    <source>
        <dbReference type="ARBA" id="ARBA00004240"/>
    </source>
</evidence>
<feature type="compositionally biased region" description="Basic and acidic residues" evidence="7">
    <location>
        <begin position="2233"/>
        <end position="2254"/>
    </location>
</feature>
<accession>A0ABR0Z889</accession>
<sequence>MQPPPRAEPPRAAGPPPVGVPNVFRRSSPYSRRANVPMSAAAAPVPPMTDPFAFGRQTPQNTPLGNPPPKSSPVPVQGPPPSSFTQPGPIQNQFAPTQTLGSTQGLHSVPSSSAGVNLFTPNSCVAPSPLPGHFNNSSRFASPTPHVREQEQRNSREHSPFNVHGSQQNNFVGPPHAAAPLQNRPPYGQDIRGDPISYNPTVPNAMPFPAQNMQPAATSWMPDYGSCPPSAQNYFQPGEHPAQQFGVPVPTSSPANIPSQTPPQNQMHSEQQPQVGQQNMTPFLGFVNSHPPPDKTEGSNPPVSQHHNPPFQSQNHFSQNYGLSNTWFNQPHQEHFYHQPGAAETNFPPTNTGQAGLPPEGNHIPYESDTGTVSMFFKGNEVENEETLASEKKAMNSVPGGELFLQSQGQPLMGVDVAQNAAGVHQSFDHNVTGPINALSSCETGPYLNDSAFVSEPQKNAAVHFDNVENLECAPNLEVLPSNPLNIPPMPQTVPEGAGLGPVPGQENPIPHVADNFEGGPNLETPDSVLDRPVRSESVSSSYSNVSHGSASSSRRPQGVVGTFIQQEIAKPPQEVSAGYFEQVDSSPAGDAVVQNAANNVYHRQLSQPPTPSPPKPTGIFQASANSSFEPVRSYSVGVKPVEVDQARMVMEKNSGAQSNVPRGAVVTDASPGNLEQPPDNLENIFMPTGQPPVGSPSNVLQPISKPTVETVQPLPDRRPSSRAHAPRLKCESPATTLWAQNEIMPLNILLAPAAPPVHVFKQPSMEVIQPPEDSPLDQPLEQQAAHKTFISQKADVSSENLENPPQVGEGDHLKQQASFGYATLLVSSPPTESFQNQPILIAHPSQNYSVVPPNNPPVSLPNQTHQGSLSEPLKNQGVEDMTVPVSQAPGINLTSGANAVQPGFPLSTSMPNCQPQLISVTPSLSGIVSNQPINLLIQPPPNQNPLNLTLDSRHGMKPAAENTYESAAWPSNQAAATDPSNSALGQKANLSVLANNSQSQPAGHHQNATNHVLLDFTMPRTQANQNQDPNQTNLLSSAGSQPPPPSSQGLRQGAQANNPTGFYLQVTKDAQQSAGTGQAPQKQTAPASQQTALNPQQSATQPGLHVNEGTTPTQSVQGPGPQNNQYPQSFPLVPGPQGVGAPNPPMGYGTTGPGGTQHPMYPPQPPSSQPPSLDSSSQQPPQDLQRPTPSHTPQQMYGPPPQHPAAGYGYYGGGAYPEYPDGRHPYQQPYPPGDPRTAQPYYQEDPYRRYDPRYVRYEGYNPGYREGNRSQYPEQQERPSSRASQYSDRPSSRQGYSEDNYLKGGRSAYDDYYADYYKQQYDYGDRSQWDRYDPASYDPRYREYYEQQYWYNYDPEAYRRREQYYSQQYPRREGYDDRWQYDPRYDSSFDDENAHPRDPYGDEYDRRSVHSEQSAHSVHSSHSQQSRRSSFSSRSQQSQVYRSQQDLVTAGYEAPSQPAAPPDYSYGQYTDNVGGHQEFTDYQYPAETGWQSVEQVPPRPVTPEKFTVPHICARFGPGGQLIKVLPNLPSEGQPALVEIHSMETMLQSTQEQEDLRAFPGPLAKEETHKVDVIKFSQNKAMECLRNDNLLDKDSASLIWEFIVLLCRQNGTVVGTDIADLLLRDHKSAWLPGKSPNETNLIDFNNEALDRAEEDPGSGQLSLLSDTFMSVPENAGKETERFRELLLFGRKKDSLECAMKHGLWGHALLLASKMDSRTHARVMTRFANSLPINDPLQTVYQLMSGRMPAAATCCGDEKWGDWRPHLAMVLSNLTNALDLDTRTISTMGDTLASKGLMDAAHFCYMMAQVGFGVYTKKSTKLVLLGSNHSLPFFKFASNEAIQRTEAYEYAQSLGSQTCLLPNFQVFKFIYACRLAEVGLSAQAFHYCEVISRTVLKRPSYYSPVFINQLIQMSAKLRFFDPQLKERPEQELFIEPDWLVRLHQLDDQIKEGAISYNSDRATPQQYACSTPSSEFDHTSQTDGIGFPQDMTSNTSEIPLMTSLMPNAGPPVPGVQLMPPAPQTILDGAMPSVPSPQYAADVPFNPGPPQMQPPMQGSAHPCQGPMQGYAPPAMNPDPGFGAPYLPEQSVSYTGTPLPPQGSLNEALPTVPEQQQNHQPVERHLSSLPSSPTRNAFPPQGHMDFYDQMVHMAPGRRSRSTSQSSMHMGHGRRSRTTSESSSHSIGRDRRNSAGMQPTPPPPSIPEQPTRKPEQPKKDSPKKGGGGGWLSWLTRKGKNEAHLPDDKNKSIVWDEKKQRWVNQDEPEEESKPLPPPPPGFPKMGPQMAQMGPGGPPGSGPQVNMFSRKAAGTRGRYVDILNPGGVGTKPRGPAPAPADLFAPLAPMPIPANLFVPSAAADGGQPMEGSIAEVEPNTEQSNMDTQFNPAACPPGSEAPVNTDGTQSGELSRSSSMSSLSREVSQHFKQAPDQPPAHGGLPAGGVTFYNPSQFMQPAGPSAGMRAGRFSQRKYPAMKRRRSNRFAKGIVEAPLPFASLVAKEAVSVTKEAGSDGGSTVAKGNLRYVAAAGDGTTTSGNLGLGWVHT</sequence>
<feature type="compositionally biased region" description="Polar residues" evidence="7">
    <location>
        <begin position="298"/>
        <end position="317"/>
    </location>
</feature>
<dbReference type="InterPro" id="IPR024298">
    <property type="entry name" value="Sec16_Sec23-bd"/>
</dbReference>
<proteinExistence type="inferred from homology"/>
<evidence type="ECO:0000256" key="7">
    <source>
        <dbReference type="SAM" id="MobiDB-lite"/>
    </source>
</evidence>
<dbReference type="CDD" id="cd09233">
    <property type="entry name" value="ACE1-Sec16-like"/>
    <property type="match status" value="1"/>
</dbReference>
<comment type="subcellular location">
    <subcellularLocation>
        <location evidence="1">Endoplasmic reticulum</location>
    </subcellularLocation>
    <subcellularLocation>
        <location evidence="6">Golgi apparatus membrane</location>
    </subcellularLocation>
</comment>
<dbReference type="InterPro" id="IPR024340">
    <property type="entry name" value="Sec16_CCD"/>
</dbReference>
<feature type="region of interest" description="Disordered" evidence="7">
    <location>
        <begin position="2151"/>
        <end position="2302"/>
    </location>
</feature>
<evidence type="ECO:0000259" key="9">
    <source>
        <dbReference type="Pfam" id="PF12932"/>
    </source>
</evidence>
<evidence type="ECO:0000313" key="11">
    <source>
        <dbReference type="Proteomes" id="UP001369086"/>
    </source>
</evidence>
<feature type="compositionally biased region" description="Basic and acidic residues" evidence="7">
    <location>
        <begin position="1246"/>
        <end position="1257"/>
    </location>
</feature>
<dbReference type="Pfam" id="PF12931">
    <property type="entry name" value="TPR_Sec16"/>
    <property type="match status" value="1"/>
</dbReference>
<feature type="region of interest" description="Disordered" evidence="7">
    <location>
        <begin position="1376"/>
        <end position="1477"/>
    </location>
</feature>
<feature type="compositionally biased region" description="Polar residues" evidence="7">
    <location>
        <begin position="1023"/>
        <end position="1034"/>
    </location>
</feature>
<keyword evidence="6" id="KW-0653">Protein transport</keyword>
<feature type="region of interest" description="Disordered" evidence="7">
    <location>
        <begin position="2077"/>
        <end position="2139"/>
    </location>
</feature>
<feature type="region of interest" description="Disordered" evidence="7">
    <location>
        <begin position="1"/>
        <end position="208"/>
    </location>
</feature>
<feature type="region of interest" description="Disordered" evidence="7">
    <location>
        <begin position="1071"/>
        <end position="1306"/>
    </location>
</feature>
<feature type="compositionally biased region" description="Low complexity" evidence="7">
    <location>
        <begin position="2401"/>
        <end position="2416"/>
    </location>
</feature>
<evidence type="ECO:0000256" key="5">
    <source>
        <dbReference type="ARBA" id="ARBA00022892"/>
    </source>
</evidence>
<feature type="region of interest" description="Disordered" evidence="7">
    <location>
        <begin position="1023"/>
        <end position="1058"/>
    </location>
</feature>
<evidence type="ECO:0000256" key="3">
    <source>
        <dbReference type="ARBA" id="ARBA00022448"/>
    </source>
</evidence>
<feature type="domain" description="Sec16 Sec23-binding" evidence="8">
    <location>
        <begin position="1683"/>
        <end position="1917"/>
    </location>
</feature>
<feature type="compositionally biased region" description="Low complexity" evidence="7">
    <location>
        <begin position="1412"/>
        <end position="1446"/>
    </location>
</feature>
<feature type="compositionally biased region" description="Polar residues" evidence="7">
    <location>
        <begin position="1071"/>
        <end position="1102"/>
    </location>
</feature>
<evidence type="ECO:0000313" key="10">
    <source>
        <dbReference type="EMBL" id="KAK6481053.1"/>
    </source>
</evidence>
<feature type="region of interest" description="Disordered" evidence="7">
    <location>
        <begin position="2369"/>
        <end position="2438"/>
    </location>
</feature>
<organism evidence="10 11">
    <name type="scientific">Huso huso</name>
    <name type="common">Beluga</name>
    <name type="synonym">Acipenser huso</name>
    <dbReference type="NCBI Taxonomy" id="61971"/>
    <lineage>
        <taxon>Eukaryota</taxon>
        <taxon>Metazoa</taxon>
        <taxon>Chordata</taxon>
        <taxon>Craniata</taxon>
        <taxon>Vertebrata</taxon>
        <taxon>Euteleostomi</taxon>
        <taxon>Actinopterygii</taxon>
        <taxon>Chondrostei</taxon>
        <taxon>Acipenseriformes</taxon>
        <taxon>Acipenseridae</taxon>
        <taxon>Huso</taxon>
    </lineage>
</organism>
<feature type="compositionally biased region" description="Pro residues" evidence="7">
    <location>
        <begin position="1161"/>
        <end position="1170"/>
    </location>
</feature>
<gene>
    <name evidence="10" type="ORF">HHUSO_G17193</name>
</gene>
<feature type="compositionally biased region" description="Basic and acidic residues" evidence="7">
    <location>
        <begin position="1376"/>
        <end position="1411"/>
    </location>
</feature>
<feature type="compositionally biased region" description="Low complexity" evidence="7">
    <location>
        <begin position="2277"/>
        <end position="2286"/>
    </location>
</feature>
<feature type="region of interest" description="Disordered" evidence="7">
    <location>
        <begin position="604"/>
        <end position="623"/>
    </location>
</feature>
<keyword evidence="4 6" id="KW-0256">Endoplasmic reticulum</keyword>